<dbReference type="Proteomes" id="UP000887574">
    <property type="component" value="Unplaced"/>
</dbReference>
<keyword evidence="1" id="KW-0472">Membrane</keyword>
<keyword evidence="2" id="KW-1185">Reference proteome</keyword>
<evidence type="ECO:0000313" key="2">
    <source>
        <dbReference type="Proteomes" id="UP000887574"/>
    </source>
</evidence>
<reference evidence="3" key="1">
    <citation type="submission" date="2022-11" db="UniProtKB">
        <authorList>
            <consortium name="WormBaseParasite"/>
        </authorList>
    </citation>
    <scope>IDENTIFICATION</scope>
</reference>
<protein>
    <submittedName>
        <fullName evidence="3">Uncharacterized protein</fullName>
    </submittedName>
</protein>
<keyword evidence="1" id="KW-1133">Transmembrane helix</keyword>
<feature type="transmembrane region" description="Helical" evidence="1">
    <location>
        <begin position="32"/>
        <end position="54"/>
    </location>
</feature>
<dbReference type="AlphaFoldDB" id="A0A915DC37"/>
<proteinExistence type="predicted"/>
<evidence type="ECO:0000256" key="1">
    <source>
        <dbReference type="SAM" id="Phobius"/>
    </source>
</evidence>
<keyword evidence="1" id="KW-0812">Transmembrane</keyword>
<evidence type="ECO:0000313" key="3">
    <source>
        <dbReference type="WBParaSite" id="jg18336"/>
    </source>
</evidence>
<accession>A0A915DC37</accession>
<name>A0A915DC37_9BILA</name>
<organism evidence="2 3">
    <name type="scientific">Ditylenchus dipsaci</name>
    <dbReference type="NCBI Taxonomy" id="166011"/>
    <lineage>
        <taxon>Eukaryota</taxon>
        <taxon>Metazoa</taxon>
        <taxon>Ecdysozoa</taxon>
        <taxon>Nematoda</taxon>
        <taxon>Chromadorea</taxon>
        <taxon>Rhabditida</taxon>
        <taxon>Tylenchina</taxon>
        <taxon>Tylenchomorpha</taxon>
        <taxon>Sphaerularioidea</taxon>
        <taxon>Anguinidae</taxon>
        <taxon>Anguininae</taxon>
        <taxon>Ditylenchus</taxon>
    </lineage>
</organism>
<dbReference type="WBParaSite" id="jg18336">
    <property type="protein sequence ID" value="jg18336"/>
    <property type="gene ID" value="jg18336"/>
</dbReference>
<sequence>MSSADCTYFTCQNNLLKFLRIKFSKINKEGVFLLRFLAIELIATVFEWFIVLRLQQAWTHVLRMPSASKQWWRRSSLLQVPGNRPYES</sequence>